<proteinExistence type="predicted"/>
<sequence>MYLGIPECTFQAQMHRCLMTLEFALMTGLKCTDNEVDFQSYVNSSKWLLVDYFHGSTNIKKEHLIKCFYDKMWGVTTKMLSRYPYCTSSTISFSHIRMMRLFQQEILRLLTMVHSISFHGER</sequence>
<gene>
    <name evidence="1" type="ORF">R3W88_032166</name>
</gene>
<dbReference type="AlphaFoldDB" id="A0AAV9LRU8"/>
<evidence type="ECO:0000313" key="1">
    <source>
        <dbReference type="EMBL" id="KAK4727249.1"/>
    </source>
</evidence>
<protein>
    <submittedName>
        <fullName evidence="1">Uncharacterized protein</fullName>
    </submittedName>
</protein>
<reference evidence="1 2" key="1">
    <citation type="submission" date="2023-10" db="EMBL/GenBank/DDBJ databases">
        <title>Genome-Wide Identification Analysis in wild type Solanum Pinnatisectum Reveals Some Genes Defensing Phytophthora Infestans.</title>
        <authorList>
            <person name="Sun C."/>
        </authorList>
    </citation>
    <scope>NUCLEOTIDE SEQUENCE [LARGE SCALE GENOMIC DNA]</scope>
    <source>
        <strain evidence="1">LQN</strain>
        <tissue evidence="1">Leaf</tissue>
    </source>
</reference>
<accession>A0AAV9LRU8</accession>
<organism evidence="1 2">
    <name type="scientific">Solanum pinnatisectum</name>
    <name type="common">tansyleaf nightshade</name>
    <dbReference type="NCBI Taxonomy" id="50273"/>
    <lineage>
        <taxon>Eukaryota</taxon>
        <taxon>Viridiplantae</taxon>
        <taxon>Streptophyta</taxon>
        <taxon>Embryophyta</taxon>
        <taxon>Tracheophyta</taxon>
        <taxon>Spermatophyta</taxon>
        <taxon>Magnoliopsida</taxon>
        <taxon>eudicotyledons</taxon>
        <taxon>Gunneridae</taxon>
        <taxon>Pentapetalae</taxon>
        <taxon>asterids</taxon>
        <taxon>lamiids</taxon>
        <taxon>Solanales</taxon>
        <taxon>Solanaceae</taxon>
        <taxon>Solanoideae</taxon>
        <taxon>Solaneae</taxon>
        <taxon>Solanum</taxon>
    </lineage>
</organism>
<comment type="caution">
    <text evidence="1">The sequence shown here is derived from an EMBL/GenBank/DDBJ whole genome shotgun (WGS) entry which is preliminary data.</text>
</comment>
<dbReference type="Proteomes" id="UP001311915">
    <property type="component" value="Unassembled WGS sequence"/>
</dbReference>
<dbReference type="EMBL" id="JAWPEI010000005">
    <property type="protein sequence ID" value="KAK4727249.1"/>
    <property type="molecule type" value="Genomic_DNA"/>
</dbReference>
<evidence type="ECO:0000313" key="2">
    <source>
        <dbReference type="Proteomes" id="UP001311915"/>
    </source>
</evidence>
<keyword evidence="2" id="KW-1185">Reference proteome</keyword>
<name>A0AAV9LRU8_9SOLN</name>